<gene>
    <name evidence="1" type="ORF">AD947_08825</name>
</gene>
<evidence type="ECO:0000313" key="2">
    <source>
        <dbReference type="Proteomes" id="UP000075411"/>
    </source>
</evidence>
<dbReference type="AlphaFoldDB" id="A0A149TW11"/>
<comment type="caution">
    <text evidence="1">The sequence shown here is derived from an EMBL/GenBank/DDBJ whole genome shotgun (WGS) entry which is preliminary data.</text>
</comment>
<dbReference type="PATRIC" id="fig|104102.12.peg.1573"/>
<name>A0A149TW11_9PROT</name>
<reference evidence="1 2" key="1">
    <citation type="submission" date="2015-06" db="EMBL/GenBank/DDBJ databases">
        <title>Improved classification and identification of acetic acid bacteria using matrix-assisted laser desorption/ionization time-of-flight mass spectrometry; Gluconobacter nephelii and Gluconobacter uchimurae are later heterotypic synonyms of Gluconobacter japonicus and Gluconobacter oxydans, respectively.</title>
        <authorList>
            <person name="Li L."/>
            <person name="Cleenwerck I."/>
            <person name="De Vuyst L."/>
            <person name="Vandamme P."/>
        </authorList>
    </citation>
    <scope>NUCLEOTIDE SEQUENCE [LARGE SCALE GENOMIC DNA]</scope>
    <source>
        <strain evidence="1 2">LMG 1663</strain>
    </source>
</reference>
<dbReference type="RefSeq" id="WP_061488175.1">
    <property type="nucleotide sequence ID" value="NZ_LHZT01000121.1"/>
</dbReference>
<protein>
    <recommendedName>
        <fullName evidence="3">DNA-binding protein</fullName>
    </recommendedName>
</protein>
<proteinExistence type="predicted"/>
<organism evidence="1 2">
    <name type="scientific">Acetobacter tropicalis</name>
    <dbReference type="NCBI Taxonomy" id="104102"/>
    <lineage>
        <taxon>Bacteria</taxon>
        <taxon>Pseudomonadati</taxon>
        <taxon>Pseudomonadota</taxon>
        <taxon>Alphaproteobacteria</taxon>
        <taxon>Acetobacterales</taxon>
        <taxon>Acetobacteraceae</taxon>
        <taxon>Acetobacter</taxon>
    </lineage>
</organism>
<dbReference type="EMBL" id="LHZT01000121">
    <property type="protein sequence ID" value="KXV57328.1"/>
    <property type="molecule type" value="Genomic_DNA"/>
</dbReference>
<evidence type="ECO:0008006" key="3">
    <source>
        <dbReference type="Google" id="ProtNLM"/>
    </source>
</evidence>
<dbReference type="Proteomes" id="UP000075411">
    <property type="component" value="Unassembled WGS sequence"/>
</dbReference>
<sequence>MNYDALPPGLLPIFLRLPAAAAFFGVGESTFLRMVTENHAPRPVRFGKLTLWFRPALVAAAAKMSGVELQYSAQAEMQEAPNEWDAILRK</sequence>
<dbReference type="OrthoDB" id="7225653at2"/>
<accession>A0A149TW11</accession>
<evidence type="ECO:0000313" key="1">
    <source>
        <dbReference type="EMBL" id="KXV57328.1"/>
    </source>
</evidence>